<evidence type="ECO:0000256" key="8">
    <source>
        <dbReference type="SAM" id="Phobius"/>
    </source>
</evidence>
<dbReference type="SFLD" id="SFLDG00002">
    <property type="entry name" value="C1.7:_P-type_atpase_like"/>
    <property type="match status" value="1"/>
</dbReference>
<dbReference type="GO" id="GO:0005524">
    <property type="term" value="F:ATP binding"/>
    <property type="evidence" value="ECO:0007669"/>
    <property type="project" value="InterPro"/>
</dbReference>
<dbReference type="Proteomes" id="UP000288607">
    <property type="component" value="Unassembled WGS sequence"/>
</dbReference>
<feature type="region of interest" description="Disordered" evidence="7">
    <location>
        <begin position="403"/>
        <end position="439"/>
    </location>
</feature>
<keyword evidence="6 8" id="KW-0472">Membrane</keyword>
<dbReference type="InterPro" id="IPR018303">
    <property type="entry name" value="ATPase_P-typ_P_site"/>
</dbReference>
<keyword evidence="5 8" id="KW-1133">Transmembrane helix</keyword>
<dbReference type="PANTHER" id="PTHR48085">
    <property type="entry name" value="CADMIUM/ZINC-TRANSPORTING ATPASE HMA2-RELATED"/>
    <property type="match status" value="1"/>
</dbReference>
<feature type="domain" description="P-type ATPase A" evidence="9">
    <location>
        <begin position="175"/>
        <end position="266"/>
    </location>
</feature>
<evidence type="ECO:0000256" key="1">
    <source>
        <dbReference type="ARBA" id="ARBA00004651"/>
    </source>
</evidence>
<reference evidence="10 11" key="1">
    <citation type="submission" date="2018-09" db="EMBL/GenBank/DDBJ databases">
        <title>Characterization of the phylogenetic diversity of five novel species belonging to the genus Bifidobacterium.</title>
        <authorList>
            <person name="Lugli G.A."/>
            <person name="Duranti S."/>
            <person name="Milani C."/>
        </authorList>
    </citation>
    <scope>NUCLEOTIDE SEQUENCE [LARGE SCALE GENOMIC DNA]</scope>
    <source>
        <strain evidence="10 11">2028B</strain>
    </source>
</reference>
<dbReference type="Gene3D" id="2.70.150.10">
    <property type="entry name" value="Calcium-transporting ATPase, cytoplasmic transduction domain A"/>
    <property type="match status" value="1"/>
</dbReference>
<organism evidence="10 11">
    <name type="scientific">Bifidobacterium callimiconis</name>
    <dbReference type="NCBI Taxonomy" id="2306973"/>
    <lineage>
        <taxon>Bacteria</taxon>
        <taxon>Bacillati</taxon>
        <taxon>Actinomycetota</taxon>
        <taxon>Actinomycetes</taxon>
        <taxon>Bifidobacteriales</taxon>
        <taxon>Bifidobacteriaceae</taxon>
        <taxon>Bifidobacterium</taxon>
    </lineage>
</organism>
<comment type="subcellular location">
    <subcellularLocation>
        <location evidence="1">Cell membrane</location>
        <topology evidence="1">Multi-pass membrane protein</topology>
    </subcellularLocation>
</comment>
<dbReference type="InterPro" id="IPR051014">
    <property type="entry name" value="Cation_Transport_ATPase_IB"/>
</dbReference>
<dbReference type="OrthoDB" id="7059309at2"/>
<dbReference type="InterPro" id="IPR023299">
    <property type="entry name" value="ATPase_P-typ_cyto_dom_N"/>
</dbReference>
<keyword evidence="3 8" id="KW-0812">Transmembrane</keyword>
<dbReference type="Gene3D" id="3.40.1110.10">
    <property type="entry name" value="Calcium-transporting ATPase, cytoplasmic domain N"/>
    <property type="match status" value="2"/>
</dbReference>
<dbReference type="SFLD" id="SFLDF00027">
    <property type="entry name" value="p-type_atpase"/>
    <property type="match status" value="1"/>
</dbReference>
<evidence type="ECO:0000259" key="9">
    <source>
        <dbReference type="Pfam" id="PF00122"/>
    </source>
</evidence>
<dbReference type="InterPro" id="IPR008250">
    <property type="entry name" value="ATPase_P-typ_transduc_dom_A_sf"/>
</dbReference>
<proteinExistence type="inferred from homology"/>
<feature type="region of interest" description="Disordered" evidence="7">
    <location>
        <begin position="585"/>
        <end position="644"/>
    </location>
</feature>
<keyword evidence="4" id="KW-1278">Translocase</keyword>
<dbReference type="SFLD" id="SFLDS00003">
    <property type="entry name" value="Haloacid_Dehalogenase"/>
    <property type="match status" value="1"/>
</dbReference>
<comment type="caution">
    <text evidence="10">The sequence shown here is derived from an EMBL/GenBank/DDBJ whole genome shotgun (WGS) entry which is preliminary data.</text>
</comment>
<feature type="compositionally biased region" description="Basic and acidic residues" evidence="7">
    <location>
        <begin position="632"/>
        <end position="642"/>
    </location>
</feature>
<comment type="similarity">
    <text evidence="2">Belongs to the cation transport ATPase (P-type) (TC 3.A.3) family. Type IB subfamily.</text>
</comment>
<keyword evidence="11" id="KW-1185">Reference proteome</keyword>
<dbReference type="SUPFAM" id="SSF81665">
    <property type="entry name" value="Calcium ATPase, transmembrane domain M"/>
    <property type="match status" value="1"/>
</dbReference>
<evidence type="ECO:0000313" key="11">
    <source>
        <dbReference type="Proteomes" id="UP000288607"/>
    </source>
</evidence>
<dbReference type="SUPFAM" id="SSF56784">
    <property type="entry name" value="HAD-like"/>
    <property type="match status" value="1"/>
</dbReference>
<feature type="transmembrane region" description="Helical" evidence="8">
    <location>
        <begin position="307"/>
        <end position="329"/>
    </location>
</feature>
<feature type="transmembrane region" description="Helical" evidence="8">
    <location>
        <begin position="36"/>
        <end position="58"/>
    </location>
</feature>
<evidence type="ECO:0000256" key="7">
    <source>
        <dbReference type="SAM" id="MobiDB-lite"/>
    </source>
</evidence>
<evidence type="ECO:0000256" key="2">
    <source>
        <dbReference type="ARBA" id="ARBA00006024"/>
    </source>
</evidence>
<dbReference type="InterPro" id="IPR023214">
    <property type="entry name" value="HAD_sf"/>
</dbReference>
<feature type="transmembrane region" description="Helical" evidence="8">
    <location>
        <begin position="865"/>
        <end position="886"/>
    </location>
</feature>
<evidence type="ECO:0000313" key="10">
    <source>
        <dbReference type="EMBL" id="RSX49434.1"/>
    </source>
</evidence>
<dbReference type="InterPro" id="IPR023298">
    <property type="entry name" value="ATPase_P-typ_TM_dom_sf"/>
</dbReference>
<gene>
    <name evidence="10" type="ORF">D2E23_2082</name>
</gene>
<dbReference type="AlphaFoldDB" id="A0A430F9C9"/>
<dbReference type="PROSITE" id="PS00154">
    <property type="entry name" value="ATPASE_E1_E2"/>
    <property type="match status" value="1"/>
</dbReference>
<dbReference type="NCBIfam" id="TIGR01494">
    <property type="entry name" value="ATPase_P-type"/>
    <property type="match status" value="1"/>
</dbReference>
<feature type="transmembrane region" description="Helical" evidence="8">
    <location>
        <begin position="281"/>
        <end position="301"/>
    </location>
</feature>
<dbReference type="RefSeq" id="WP_126030859.1">
    <property type="nucleotide sequence ID" value="NZ_QXGJ01000015.1"/>
</dbReference>
<dbReference type="InterPro" id="IPR059000">
    <property type="entry name" value="ATPase_P-type_domA"/>
</dbReference>
<dbReference type="InterPro" id="IPR036412">
    <property type="entry name" value="HAD-like_sf"/>
</dbReference>
<accession>A0A430F9C9</accession>
<dbReference type="SUPFAM" id="SSF81653">
    <property type="entry name" value="Calcium ATPase, transduction domain A"/>
    <property type="match status" value="1"/>
</dbReference>
<dbReference type="EMBL" id="QXGJ01000015">
    <property type="protein sequence ID" value="RSX49434.1"/>
    <property type="molecule type" value="Genomic_DNA"/>
</dbReference>
<feature type="compositionally biased region" description="Basic and acidic residues" evidence="7">
    <location>
        <begin position="609"/>
        <end position="621"/>
    </location>
</feature>
<dbReference type="GO" id="GO:0016887">
    <property type="term" value="F:ATP hydrolysis activity"/>
    <property type="evidence" value="ECO:0007669"/>
    <property type="project" value="InterPro"/>
</dbReference>
<dbReference type="GO" id="GO:0005886">
    <property type="term" value="C:plasma membrane"/>
    <property type="evidence" value="ECO:0007669"/>
    <property type="project" value="UniProtKB-SubCell"/>
</dbReference>
<dbReference type="Pfam" id="PF00702">
    <property type="entry name" value="Hydrolase"/>
    <property type="match status" value="1"/>
</dbReference>
<evidence type="ECO:0000256" key="3">
    <source>
        <dbReference type="ARBA" id="ARBA00022692"/>
    </source>
</evidence>
<dbReference type="GO" id="GO:0015086">
    <property type="term" value="F:cadmium ion transmembrane transporter activity"/>
    <property type="evidence" value="ECO:0007669"/>
    <property type="project" value="TreeGrafter"/>
</dbReference>
<evidence type="ECO:0000256" key="5">
    <source>
        <dbReference type="ARBA" id="ARBA00022989"/>
    </source>
</evidence>
<feature type="compositionally biased region" description="Polar residues" evidence="7">
    <location>
        <begin position="587"/>
        <end position="606"/>
    </location>
</feature>
<dbReference type="PANTHER" id="PTHR48085:SF5">
    <property type="entry name" value="CADMIUM_ZINC-TRANSPORTING ATPASE HMA4-RELATED"/>
    <property type="match status" value="1"/>
</dbReference>
<dbReference type="Pfam" id="PF00122">
    <property type="entry name" value="E1-E2_ATPase"/>
    <property type="match status" value="1"/>
</dbReference>
<dbReference type="PRINTS" id="PR00119">
    <property type="entry name" value="CATATPASE"/>
</dbReference>
<evidence type="ECO:0000256" key="6">
    <source>
        <dbReference type="ARBA" id="ARBA00023136"/>
    </source>
</evidence>
<dbReference type="InterPro" id="IPR044492">
    <property type="entry name" value="P_typ_ATPase_HD_dom"/>
</dbReference>
<sequence length="917" mass="96799">MSRIIALCRRVPLLPVVILSVIPVAVLWNSRPWSHPFWFVDPSIGQWIVIVLVVYTVIDTLRGMIDDIRHGHVGVDVLAVVAILSTLAVQEYWASWAVVLMIASGEAIEEYAQAKAENNLTALMDAAPQTAHVMNLPGIGGADARHDRDEIDGSALADRAVRAADSTVADGRANANRHWNTVPVDRVRPGDVLQVLPGETVPVDGELLSESATLDLSNINGEPVPREVFAGARVMSGAVNGSTTLTMRATELSRDSQYQRILELVQSAQNSRAAVVKTADLMAVPFTVISFIIACTAWIVSGVPTRFAQVLVLATPCPLLIAAPVAYMAGTGRLAKAGILIKAQDVLENLGRVSHIFFDKTGTLTVKKPQVVRVDMPIGVVGTDAALAGTNGVTDATENALAVHNPNRSGDNRTDDTVASAGTGENPHESGDNSADSALRSAGMAPGAVVGNPAVASAAVRPALNEDHILMLAGVVEGYSVHILAKGIAAAGTDAIERLHARYDAGQRLCPENGTPGHGRAYPVVRNIVEDAGNGISGEVNGHTVRVGRFAYATAGMTARGAVASQLAGFRRTAVESAAMSDAGTLTKAQTAVHTESDTAGSNRLRNGSADESRGSRDGFRRISGSLDGFPDDSRNGSHDGFRSTNGFRLTSGFRMTASAATARTLHADRAAQADRARRRAVRDAIFPADHFAALAPDEMATYVAVDGRLVARIVLRDVPRANTRESLERLRALGVDRLSMITGDKIASARTIASEVGIDDVKAELFPEGKVQAVKDATRERPNAQPWWDRLLQKFVGESTTKSVTMMVGDGVNDAPVLAAADIGMAITDGTSTAASESAQVVIMNDDIAAVPSAIAIARRTKRVMLQAVTIGLGLALVCMIAAAFNLIPVVIGAFMQEAIDVVSILWALTALIDRE</sequence>
<evidence type="ECO:0000256" key="4">
    <source>
        <dbReference type="ARBA" id="ARBA00022967"/>
    </source>
</evidence>
<feature type="transmembrane region" description="Helical" evidence="8">
    <location>
        <begin position="12"/>
        <end position="30"/>
    </location>
</feature>
<protein>
    <submittedName>
        <fullName evidence="10">ATPase</fullName>
    </submittedName>
</protein>
<name>A0A430F9C9_9BIFI</name>
<dbReference type="Gene3D" id="3.40.50.1000">
    <property type="entry name" value="HAD superfamily/HAD-like"/>
    <property type="match status" value="1"/>
</dbReference>
<dbReference type="InterPro" id="IPR001757">
    <property type="entry name" value="P_typ_ATPase"/>
</dbReference>